<dbReference type="SMART" id="SM00355">
    <property type="entry name" value="ZnF_C2H2"/>
    <property type="match status" value="2"/>
</dbReference>
<feature type="domain" description="C2H2-type" evidence="9">
    <location>
        <begin position="113"/>
        <end position="140"/>
    </location>
</feature>
<gene>
    <name evidence="10" type="ORF">EC973_009283</name>
</gene>
<dbReference type="GO" id="GO:0008270">
    <property type="term" value="F:zinc ion binding"/>
    <property type="evidence" value="ECO:0007669"/>
    <property type="project" value="UniProtKB-KW"/>
</dbReference>
<dbReference type="Proteomes" id="UP000605846">
    <property type="component" value="Unassembled WGS sequence"/>
</dbReference>
<evidence type="ECO:0000256" key="1">
    <source>
        <dbReference type="ARBA" id="ARBA00004123"/>
    </source>
</evidence>
<dbReference type="EMBL" id="JABAYA010000009">
    <property type="protein sequence ID" value="KAF7731519.1"/>
    <property type="molecule type" value="Genomic_DNA"/>
</dbReference>
<dbReference type="OrthoDB" id="6077919at2759"/>
<evidence type="ECO:0000259" key="9">
    <source>
        <dbReference type="PROSITE" id="PS50157"/>
    </source>
</evidence>
<evidence type="ECO:0000256" key="5">
    <source>
        <dbReference type="ARBA" id="ARBA00022833"/>
    </source>
</evidence>
<feature type="domain" description="C2H2-type" evidence="9">
    <location>
        <begin position="141"/>
        <end position="169"/>
    </location>
</feature>
<comment type="subcellular location">
    <subcellularLocation>
        <location evidence="1">Nucleus</location>
    </subcellularLocation>
</comment>
<dbReference type="GO" id="GO:0005667">
    <property type="term" value="C:transcription regulator complex"/>
    <property type="evidence" value="ECO:0007669"/>
    <property type="project" value="TreeGrafter"/>
</dbReference>
<dbReference type="Gene3D" id="3.30.160.60">
    <property type="entry name" value="Classic Zinc Finger"/>
    <property type="match status" value="2"/>
</dbReference>
<dbReference type="Pfam" id="PF00096">
    <property type="entry name" value="zf-C2H2"/>
    <property type="match status" value="2"/>
</dbReference>
<dbReference type="InterPro" id="IPR036236">
    <property type="entry name" value="Znf_C2H2_sf"/>
</dbReference>
<dbReference type="AlphaFoldDB" id="A0A8H7BSA0"/>
<evidence type="ECO:0000256" key="4">
    <source>
        <dbReference type="ARBA" id="ARBA00022771"/>
    </source>
</evidence>
<dbReference type="GO" id="GO:0031519">
    <property type="term" value="C:PcG protein complex"/>
    <property type="evidence" value="ECO:0007669"/>
    <property type="project" value="TreeGrafter"/>
</dbReference>
<organism evidence="10 11">
    <name type="scientific">Apophysomyces ossiformis</name>
    <dbReference type="NCBI Taxonomy" id="679940"/>
    <lineage>
        <taxon>Eukaryota</taxon>
        <taxon>Fungi</taxon>
        <taxon>Fungi incertae sedis</taxon>
        <taxon>Mucoromycota</taxon>
        <taxon>Mucoromycotina</taxon>
        <taxon>Mucoromycetes</taxon>
        <taxon>Mucorales</taxon>
        <taxon>Mucorineae</taxon>
        <taxon>Mucoraceae</taxon>
        <taxon>Apophysomyces</taxon>
    </lineage>
</organism>
<keyword evidence="4 7" id="KW-0863">Zinc-finger</keyword>
<keyword evidence="11" id="KW-1185">Reference proteome</keyword>
<evidence type="ECO:0000256" key="7">
    <source>
        <dbReference type="PROSITE-ProRule" id="PRU00042"/>
    </source>
</evidence>
<feature type="region of interest" description="Disordered" evidence="8">
    <location>
        <begin position="74"/>
        <end position="93"/>
    </location>
</feature>
<comment type="caution">
    <text evidence="10">The sequence shown here is derived from an EMBL/GenBank/DDBJ whole genome shotgun (WGS) entry which is preliminary data.</text>
</comment>
<keyword evidence="6" id="KW-0539">Nucleus</keyword>
<dbReference type="PROSITE" id="PS50157">
    <property type="entry name" value="ZINC_FINGER_C2H2_2"/>
    <property type="match status" value="2"/>
</dbReference>
<evidence type="ECO:0000256" key="6">
    <source>
        <dbReference type="ARBA" id="ARBA00023242"/>
    </source>
</evidence>
<keyword evidence="3" id="KW-0677">Repeat</keyword>
<evidence type="ECO:0000256" key="8">
    <source>
        <dbReference type="SAM" id="MobiDB-lite"/>
    </source>
</evidence>
<dbReference type="PANTHER" id="PTHR14003">
    <property type="entry name" value="TRANSCRIPTIONAL REPRESSOR PROTEIN YY"/>
    <property type="match status" value="1"/>
</dbReference>
<dbReference type="PROSITE" id="PS00028">
    <property type="entry name" value="ZINC_FINGER_C2H2_1"/>
    <property type="match status" value="2"/>
</dbReference>
<dbReference type="FunFam" id="3.30.160.60:FF:000345">
    <property type="entry name" value="Zinc finger protein Gfi-1"/>
    <property type="match status" value="1"/>
</dbReference>
<dbReference type="SUPFAM" id="SSF57667">
    <property type="entry name" value="beta-beta-alpha zinc fingers"/>
    <property type="match status" value="1"/>
</dbReference>
<name>A0A8H7BSA0_9FUNG</name>
<accession>A0A8H7BSA0</accession>
<keyword evidence="5" id="KW-0862">Zinc</keyword>
<sequence length="169" mass="19552">MTFHEKPLCLPSIQELLDGASPDQSRTIHRRHLSDSLGILPKPQALHPDITLHILPLEIKSLSLSQEHYQRSFSERPIAKHTSPPPSLSCRTEVTRPPPIITLNLRDDDPKKYSCPYCQKRFMRPSSLRIHTYSHTGEKPFECTEKGCGRKFSVQSNMRRHLRVHRLMK</sequence>
<proteinExistence type="predicted"/>
<evidence type="ECO:0000313" key="10">
    <source>
        <dbReference type="EMBL" id="KAF7731519.1"/>
    </source>
</evidence>
<evidence type="ECO:0000313" key="11">
    <source>
        <dbReference type="Proteomes" id="UP000605846"/>
    </source>
</evidence>
<dbReference type="GO" id="GO:0000978">
    <property type="term" value="F:RNA polymerase II cis-regulatory region sequence-specific DNA binding"/>
    <property type="evidence" value="ECO:0007669"/>
    <property type="project" value="TreeGrafter"/>
</dbReference>
<protein>
    <recommendedName>
        <fullName evidence="9">C2H2-type domain-containing protein</fullName>
    </recommendedName>
</protein>
<evidence type="ECO:0000256" key="2">
    <source>
        <dbReference type="ARBA" id="ARBA00022723"/>
    </source>
</evidence>
<evidence type="ECO:0000256" key="3">
    <source>
        <dbReference type="ARBA" id="ARBA00022737"/>
    </source>
</evidence>
<dbReference type="GO" id="GO:0000785">
    <property type="term" value="C:chromatin"/>
    <property type="evidence" value="ECO:0007669"/>
    <property type="project" value="TreeGrafter"/>
</dbReference>
<dbReference type="PANTHER" id="PTHR14003:SF19">
    <property type="entry name" value="YY2 TRANSCRIPTION FACTOR"/>
    <property type="match status" value="1"/>
</dbReference>
<dbReference type="GO" id="GO:0000981">
    <property type="term" value="F:DNA-binding transcription factor activity, RNA polymerase II-specific"/>
    <property type="evidence" value="ECO:0007669"/>
    <property type="project" value="TreeGrafter"/>
</dbReference>
<reference evidence="10" key="1">
    <citation type="submission" date="2020-01" db="EMBL/GenBank/DDBJ databases">
        <title>Genome Sequencing of Three Apophysomyces-Like Fungal Strains Confirms a Novel Fungal Genus in the Mucoromycota with divergent Burkholderia-like Endosymbiotic Bacteria.</title>
        <authorList>
            <person name="Stajich J.E."/>
            <person name="Macias A.M."/>
            <person name="Carter-House D."/>
            <person name="Lovett B."/>
            <person name="Kasson L.R."/>
            <person name="Berry K."/>
            <person name="Grigoriev I."/>
            <person name="Chang Y."/>
            <person name="Spatafora J."/>
            <person name="Kasson M.T."/>
        </authorList>
    </citation>
    <scope>NUCLEOTIDE SEQUENCE</scope>
    <source>
        <strain evidence="10">NRRL A-21654</strain>
    </source>
</reference>
<dbReference type="InterPro" id="IPR013087">
    <property type="entry name" value="Znf_C2H2_type"/>
</dbReference>
<keyword evidence="2" id="KW-0479">Metal-binding</keyword>
<dbReference type="FunFam" id="3.30.160.60:FF:001102">
    <property type="entry name" value="Transcription factor IIIA"/>
    <property type="match status" value="1"/>
</dbReference>